<dbReference type="Pfam" id="PF04578">
    <property type="entry name" value="DUF594"/>
    <property type="match status" value="1"/>
</dbReference>
<keyword evidence="2" id="KW-1185">Reference proteome</keyword>
<sequence length="63" mass="6949">MWEEMAQFWVDLIIYLAPSNDVEGHAKALASSGGDLITCLWAFCTHAGISRPRTPITDANQEV</sequence>
<protein>
    <submittedName>
        <fullName evidence="1">Uncharacterized protein</fullName>
    </submittedName>
</protein>
<proteinExistence type="predicted"/>
<reference evidence="1" key="3">
    <citation type="submission" date="2022-06" db="UniProtKB">
        <authorList>
            <consortium name="EnsemblPlants"/>
        </authorList>
    </citation>
    <scope>IDENTIFICATION</scope>
</reference>
<evidence type="ECO:0000313" key="1">
    <source>
        <dbReference type="EnsemblPlants" id="TuG1812G0400002916.01.T01.cds257907"/>
    </source>
</evidence>
<organism evidence="1 2">
    <name type="scientific">Triticum urartu</name>
    <name type="common">Red wild einkorn</name>
    <name type="synonym">Crithodium urartu</name>
    <dbReference type="NCBI Taxonomy" id="4572"/>
    <lineage>
        <taxon>Eukaryota</taxon>
        <taxon>Viridiplantae</taxon>
        <taxon>Streptophyta</taxon>
        <taxon>Embryophyta</taxon>
        <taxon>Tracheophyta</taxon>
        <taxon>Spermatophyta</taxon>
        <taxon>Magnoliopsida</taxon>
        <taxon>Liliopsida</taxon>
        <taxon>Poales</taxon>
        <taxon>Poaceae</taxon>
        <taxon>BOP clade</taxon>
        <taxon>Pooideae</taxon>
        <taxon>Triticodae</taxon>
        <taxon>Triticeae</taxon>
        <taxon>Triticinae</taxon>
        <taxon>Triticum</taxon>
    </lineage>
</organism>
<dbReference type="Proteomes" id="UP000015106">
    <property type="component" value="Chromosome 4"/>
</dbReference>
<dbReference type="EnsemblPlants" id="TuG1812G0400002916.01.T01">
    <property type="protein sequence ID" value="TuG1812G0400002916.01.T01.cds257907"/>
    <property type="gene ID" value="TuG1812G0400002916.01"/>
</dbReference>
<dbReference type="Gramene" id="TuG1812G0400002916.01.T01">
    <property type="protein sequence ID" value="TuG1812G0400002916.01.T01.cds257907"/>
    <property type="gene ID" value="TuG1812G0400002916.01"/>
</dbReference>
<accession>A0A8R7Q758</accession>
<reference evidence="2" key="1">
    <citation type="journal article" date="2013" name="Nature">
        <title>Draft genome of the wheat A-genome progenitor Triticum urartu.</title>
        <authorList>
            <person name="Ling H.Q."/>
            <person name="Zhao S."/>
            <person name="Liu D."/>
            <person name="Wang J."/>
            <person name="Sun H."/>
            <person name="Zhang C."/>
            <person name="Fan H."/>
            <person name="Li D."/>
            <person name="Dong L."/>
            <person name="Tao Y."/>
            <person name="Gao C."/>
            <person name="Wu H."/>
            <person name="Li Y."/>
            <person name="Cui Y."/>
            <person name="Guo X."/>
            <person name="Zheng S."/>
            <person name="Wang B."/>
            <person name="Yu K."/>
            <person name="Liang Q."/>
            <person name="Yang W."/>
            <person name="Lou X."/>
            <person name="Chen J."/>
            <person name="Feng M."/>
            <person name="Jian J."/>
            <person name="Zhang X."/>
            <person name="Luo G."/>
            <person name="Jiang Y."/>
            <person name="Liu J."/>
            <person name="Wang Z."/>
            <person name="Sha Y."/>
            <person name="Zhang B."/>
            <person name="Wu H."/>
            <person name="Tang D."/>
            <person name="Shen Q."/>
            <person name="Xue P."/>
            <person name="Zou S."/>
            <person name="Wang X."/>
            <person name="Liu X."/>
            <person name="Wang F."/>
            <person name="Yang Y."/>
            <person name="An X."/>
            <person name="Dong Z."/>
            <person name="Zhang K."/>
            <person name="Zhang X."/>
            <person name="Luo M.C."/>
            <person name="Dvorak J."/>
            <person name="Tong Y."/>
            <person name="Wang J."/>
            <person name="Yang H."/>
            <person name="Li Z."/>
            <person name="Wang D."/>
            <person name="Zhang A."/>
            <person name="Wang J."/>
        </authorList>
    </citation>
    <scope>NUCLEOTIDE SEQUENCE</scope>
    <source>
        <strain evidence="2">cv. G1812</strain>
    </source>
</reference>
<dbReference type="AlphaFoldDB" id="A0A8R7Q758"/>
<dbReference type="InterPro" id="IPR007658">
    <property type="entry name" value="DUF594"/>
</dbReference>
<reference evidence="1" key="2">
    <citation type="submission" date="2018-03" db="EMBL/GenBank/DDBJ databases">
        <title>The Triticum urartu genome reveals the dynamic nature of wheat genome evolution.</title>
        <authorList>
            <person name="Ling H."/>
            <person name="Ma B."/>
            <person name="Shi X."/>
            <person name="Liu H."/>
            <person name="Dong L."/>
            <person name="Sun H."/>
            <person name="Cao Y."/>
            <person name="Gao Q."/>
            <person name="Zheng S."/>
            <person name="Li Y."/>
            <person name="Yu Y."/>
            <person name="Du H."/>
            <person name="Qi M."/>
            <person name="Li Y."/>
            <person name="Yu H."/>
            <person name="Cui Y."/>
            <person name="Wang N."/>
            <person name="Chen C."/>
            <person name="Wu H."/>
            <person name="Zhao Y."/>
            <person name="Zhang J."/>
            <person name="Li Y."/>
            <person name="Zhou W."/>
            <person name="Zhang B."/>
            <person name="Hu W."/>
            <person name="Eijk M."/>
            <person name="Tang J."/>
            <person name="Witsenboer H."/>
            <person name="Zhao S."/>
            <person name="Li Z."/>
            <person name="Zhang A."/>
            <person name="Wang D."/>
            <person name="Liang C."/>
        </authorList>
    </citation>
    <scope>NUCLEOTIDE SEQUENCE [LARGE SCALE GENOMIC DNA]</scope>
    <source>
        <strain evidence="1">cv. G1812</strain>
    </source>
</reference>
<name>A0A8R7Q758_TRIUA</name>
<evidence type="ECO:0000313" key="2">
    <source>
        <dbReference type="Proteomes" id="UP000015106"/>
    </source>
</evidence>